<accession>A0ABX8VD35</accession>
<evidence type="ECO:0000259" key="3">
    <source>
        <dbReference type="PROSITE" id="PS50977"/>
    </source>
</evidence>
<gene>
    <name evidence="4" type="ORF">K0O64_20150</name>
</gene>
<dbReference type="Proteomes" id="UP000825367">
    <property type="component" value="Chromosome"/>
</dbReference>
<proteinExistence type="predicted"/>
<dbReference type="Gene3D" id="1.10.357.10">
    <property type="entry name" value="Tetracycline Repressor, domain 2"/>
    <property type="match status" value="1"/>
</dbReference>
<evidence type="ECO:0000256" key="1">
    <source>
        <dbReference type="ARBA" id="ARBA00023125"/>
    </source>
</evidence>
<dbReference type="PROSITE" id="PS50977">
    <property type="entry name" value="HTH_TETR_2"/>
    <property type="match status" value="1"/>
</dbReference>
<reference evidence="4 5" key="1">
    <citation type="submission" date="2021-07" db="EMBL/GenBank/DDBJ databases">
        <title>Whole genome sequencing of non-tuberculosis mycobacteria type-strains.</title>
        <authorList>
            <person name="Igarashi Y."/>
            <person name="Osugi A."/>
            <person name="Mitarai S."/>
        </authorList>
    </citation>
    <scope>NUCLEOTIDE SEQUENCE [LARGE SCALE GENOMIC DNA]</scope>
    <source>
        <strain evidence="4 5">JCM 16370</strain>
    </source>
</reference>
<dbReference type="InterPro" id="IPR001647">
    <property type="entry name" value="HTH_TetR"/>
</dbReference>
<dbReference type="Gene3D" id="1.10.10.60">
    <property type="entry name" value="Homeodomain-like"/>
    <property type="match status" value="1"/>
</dbReference>
<protein>
    <submittedName>
        <fullName evidence="4">TetR/AcrR family transcriptional regulator</fullName>
    </submittedName>
</protein>
<organism evidence="4 5">
    <name type="scientific">Mycolicibacterium pallens</name>
    <dbReference type="NCBI Taxonomy" id="370524"/>
    <lineage>
        <taxon>Bacteria</taxon>
        <taxon>Bacillati</taxon>
        <taxon>Actinomycetota</taxon>
        <taxon>Actinomycetes</taxon>
        <taxon>Mycobacteriales</taxon>
        <taxon>Mycobacteriaceae</taxon>
        <taxon>Mycolicibacterium</taxon>
    </lineage>
</organism>
<dbReference type="RefSeq" id="WP_096311884.1">
    <property type="nucleotide sequence ID" value="NZ_BAAAVX010000006.1"/>
</dbReference>
<evidence type="ECO:0000313" key="5">
    <source>
        <dbReference type="Proteomes" id="UP000825367"/>
    </source>
</evidence>
<keyword evidence="1 2" id="KW-0238">DNA-binding</keyword>
<name>A0ABX8VD35_9MYCO</name>
<dbReference type="SUPFAM" id="SSF46689">
    <property type="entry name" value="Homeodomain-like"/>
    <property type="match status" value="1"/>
</dbReference>
<keyword evidence="5" id="KW-1185">Reference proteome</keyword>
<sequence>MDEWESRVAEAALQILAEQGLAAVTVASLARRLKASRMTLHRNGITRERVIELLSLRAADEYQRAVWPTLVSAGTGLDRLDRVLRHTCRVADAWRFLLVGLFAEDGGIFHEPVDATGEERSRAVATRSVFVDPLARLLRDGELDGTLVQFDDFDQTATVLFNQVGWTYLALRVGQRWSHESAEEAVVAMALAALTAAPRH</sequence>
<dbReference type="InterPro" id="IPR009057">
    <property type="entry name" value="Homeodomain-like_sf"/>
</dbReference>
<feature type="domain" description="HTH tetR-type" evidence="3">
    <location>
        <begin position="2"/>
        <end position="62"/>
    </location>
</feature>
<evidence type="ECO:0000256" key="2">
    <source>
        <dbReference type="PROSITE-ProRule" id="PRU00335"/>
    </source>
</evidence>
<evidence type="ECO:0000313" key="4">
    <source>
        <dbReference type="EMBL" id="QYL15417.1"/>
    </source>
</evidence>
<feature type="DNA-binding region" description="H-T-H motif" evidence="2">
    <location>
        <begin position="25"/>
        <end position="44"/>
    </location>
</feature>
<dbReference type="EMBL" id="CP080333">
    <property type="protein sequence ID" value="QYL15417.1"/>
    <property type="molecule type" value="Genomic_DNA"/>
</dbReference>